<name>A0AAD4Q5R7_9EURO</name>
<dbReference type="GO" id="GO:0000981">
    <property type="term" value="F:DNA-binding transcription factor activity, RNA polymerase II-specific"/>
    <property type="evidence" value="ECO:0007669"/>
    <property type="project" value="InterPro"/>
</dbReference>
<accession>A0AAD4Q5R7</accession>
<dbReference type="SMART" id="SM00066">
    <property type="entry name" value="GAL4"/>
    <property type="match status" value="1"/>
</dbReference>
<dbReference type="SUPFAM" id="SSF47336">
    <property type="entry name" value="ACP-like"/>
    <property type="match status" value="1"/>
</dbReference>
<dbReference type="GO" id="GO:0043565">
    <property type="term" value="F:sequence-specific DNA binding"/>
    <property type="evidence" value="ECO:0007669"/>
    <property type="project" value="TreeGrafter"/>
</dbReference>
<evidence type="ECO:0000256" key="2">
    <source>
        <dbReference type="ARBA" id="ARBA00022450"/>
    </source>
</evidence>
<dbReference type="Pfam" id="PF00172">
    <property type="entry name" value="Zn_clus"/>
    <property type="match status" value="1"/>
</dbReference>
<organism evidence="12 13">
    <name type="scientific">Talaromyces proteolyticus</name>
    <dbReference type="NCBI Taxonomy" id="1131652"/>
    <lineage>
        <taxon>Eukaryota</taxon>
        <taxon>Fungi</taxon>
        <taxon>Dikarya</taxon>
        <taxon>Ascomycota</taxon>
        <taxon>Pezizomycotina</taxon>
        <taxon>Eurotiomycetes</taxon>
        <taxon>Eurotiomycetidae</taxon>
        <taxon>Eurotiales</taxon>
        <taxon>Trichocomaceae</taxon>
        <taxon>Talaromyces</taxon>
        <taxon>Talaromyces sect. Bacilispori</taxon>
    </lineage>
</organism>
<dbReference type="InterPro" id="IPR036736">
    <property type="entry name" value="ACP-like_sf"/>
</dbReference>
<dbReference type="Gene3D" id="1.10.1200.10">
    <property type="entry name" value="ACP-like"/>
    <property type="match status" value="1"/>
</dbReference>
<comment type="subcellular location">
    <subcellularLocation>
        <location evidence="1">Nucleus</location>
    </subcellularLocation>
</comment>
<dbReference type="InterPro" id="IPR001138">
    <property type="entry name" value="Zn2Cys6_DnaBD"/>
</dbReference>
<dbReference type="Gene3D" id="4.10.240.10">
    <property type="entry name" value="Zn(2)-C6 fungal-type DNA-binding domain"/>
    <property type="match status" value="1"/>
</dbReference>
<feature type="region of interest" description="Disordered" evidence="9">
    <location>
        <begin position="636"/>
        <end position="673"/>
    </location>
</feature>
<dbReference type="GO" id="GO:0005634">
    <property type="term" value="C:nucleus"/>
    <property type="evidence" value="ECO:0007669"/>
    <property type="project" value="UniProtKB-SubCell"/>
</dbReference>
<dbReference type="SUPFAM" id="SSF56801">
    <property type="entry name" value="Acetyl-CoA synthetase-like"/>
    <property type="match status" value="1"/>
</dbReference>
<dbReference type="PROSITE" id="PS50048">
    <property type="entry name" value="ZN2_CY6_FUNGAL_2"/>
    <property type="match status" value="1"/>
</dbReference>
<dbReference type="Pfam" id="PF23562">
    <property type="entry name" value="AMP-binding_C_3"/>
    <property type="match status" value="1"/>
</dbReference>
<proteinExistence type="predicted"/>
<evidence type="ECO:0000256" key="8">
    <source>
        <dbReference type="ARBA" id="ARBA00023242"/>
    </source>
</evidence>
<dbReference type="PANTHER" id="PTHR47540">
    <property type="entry name" value="THIAMINE REPRESSIBLE GENES REGULATORY PROTEIN THI5"/>
    <property type="match status" value="1"/>
</dbReference>
<dbReference type="EMBL" id="JAJTJA010000001">
    <property type="protein sequence ID" value="KAH8704891.1"/>
    <property type="molecule type" value="Genomic_DNA"/>
</dbReference>
<gene>
    <name evidence="12" type="ORF">BGW36DRAFT_284750</name>
</gene>
<dbReference type="Pfam" id="PF00501">
    <property type="entry name" value="AMP-binding"/>
    <property type="match status" value="1"/>
</dbReference>
<dbReference type="InterPro" id="IPR042099">
    <property type="entry name" value="ANL_N_sf"/>
</dbReference>
<feature type="domain" description="Zn(2)-C6 fungal-type" evidence="10">
    <location>
        <begin position="31"/>
        <end position="60"/>
    </location>
</feature>
<keyword evidence="13" id="KW-1185">Reference proteome</keyword>
<evidence type="ECO:0000256" key="1">
    <source>
        <dbReference type="ARBA" id="ARBA00004123"/>
    </source>
</evidence>
<evidence type="ECO:0000259" key="10">
    <source>
        <dbReference type="PROSITE" id="PS50048"/>
    </source>
</evidence>
<comment type="caution">
    <text evidence="12">The sequence shown here is derived from an EMBL/GenBank/DDBJ whole genome shotgun (WGS) entry which is preliminary data.</text>
</comment>
<evidence type="ECO:0000256" key="9">
    <source>
        <dbReference type="SAM" id="MobiDB-lite"/>
    </source>
</evidence>
<feature type="compositionally biased region" description="Polar residues" evidence="9">
    <location>
        <begin position="636"/>
        <end position="654"/>
    </location>
</feature>
<keyword evidence="5" id="KW-0805">Transcription regulation</keyword>
<evidence type="ECO:0000313" key="13">
    <source>
        <dbReference type="Proteomes" id="UP001201262"/>
    </source>
</evidence>
<dbReference type="RefSeq" id="XP_046077512.1">
    <property type="nucleotide sequence ID" value="XM_046210260.1"/>
</dbReference>
<dbReference type="GO" id="GO:0031177">
    <property type="term" value="F:phosphopantetheine binding"/>
    <property type="evidence" value="ECO:0007669"/>
    <property type="project" value="InterPro"/>
</dbReference>
<dbReference type="PANTHER" id="PTHR47540:SF3">
    <property type="entry name" value="ZN(II)2CYS6 TRANSCRIPTION FACTOR (EUROFUNG)"/>
    <property type="match status" value="1"/>
</dbReference>
<dbReference type="InterPro" id="IPR000873">
    <property type="entry name" value="AMP-dep_synth/lig_dom"/>
</dbReference>
<dbReference type="InterPro" id="IPR036291">
    <property type="entry name" value="NAD(P)-bd_dom_sf"/>
</dbReference>
<keyword evidence="7" id="KW-0804">Transcription</keyword>
<evidence type="ECO:0000256" key="5">
    <source>
        <dbReference type="ARBA" id="ARBA00023015"/>
    </source>
</evidence>
<dbReference type="PROSITE" id="PS00463">
    <property type="entry name" value="ZN2_CY6_FUNGAL_1"/>
    <property type="match status" value="1"/>
</dbReference>
<evidence type="ECO:0000256" key="6">
    <source>
        <dbReference type="ARBA" id="ARBA00023125"/>
    </source>
</evidence>
<dbReference type="Gene3D" id="3.40.50.12780">
    <property type="entry name" value="N-terminal domain of ligase-like"/>
    <property type="match status" value="1"/>
</dbReference>
<dbReference type="SMART" id="SM00823">
    <property type="entry name" value="PKS_PP"/>
    <property type="match status" value="1"/>
</dbReference>
<keyword evidence="6" id="KW-0238">DNA-binding</keyword>
<dbReference type="InterPro" id="IPR009081">
    <property type="entry name" value="PP-bd_ACP"/>
</dbReference>
<feature type="compositionally biased region" description="Basic and acidic residues" evidence="9">
    <location>
        <begin position="655"/>
        <end position="664"/>
    </location>
</feature>
<dbReference type="InterPro" id="IPR007219">
    <property type="entry name" value="XnlR_reg_dom"/>
</dbReference>
<dbReference type="InterPro" id="IPR020845">
    <property type="entry name" value="AMP-binding_CS"/>
</dbReference>
<dbReference type="CDD" id="cd00067">
    <property type="entry name" value="GAL4"/>
    <property type="match status" value="1"/>
</dbReference>
<dbReference type="SMART" id="SM00906">
    <property type="entry name" value="Fungal_trans"/>
    <property type="match status" value="1"/>
</dbReference>
<dbReference type="Gene3D" id="3.40.50.720">
    <property type="entry name" value="NAD(P)-binding Rossmann-like Domain"/>
    <property type="match status" value="1"/>
</dbReference>
<dbReference type="PROSITE" id="PS00455">
    <property type="entry name" value="AMP_BINDING"/>
    <property type="match status" value="1"/>
</dbReference>
<keyword evidence="2" id="KW-0596">Phosphopantetheine</keyword>
<feature type="compositionally biased region" description="Basic and acidic residues" evidence="9">
    <location>
        <begin position="12"/>
        <end position="24"/>
    </location>
</feature>
<dbReference type="PROSITE" id="PS50075">
    <property type="entry name" value="CARRIER"/>
    <property type="match status" value="1"/>
</dbReference>
<dbReference type="GO" id="GO:0006351">
    <property type="term" value="P:DNA-templated transcription"/>
    <property type="evidence" value="ECO:0007669"/>
    <property type="project" value="InterPro"/>
</dbReference>
<dbReference type="InterPro" id="IPR036864">
    <property type="entry name" value="Zn2-C6_fun-type_DNA-bd_sf"/>
</dbReference>
<evidence type="ECO:0000313" key="12">
    <source>
        <dbReference type="EMBL" id="KAH8704891.1"/>
    </source>
</evidence>
<sequence length="1770" mass="198956">MNSTQVIGNKRKATEPLAKEKTAERRKITRACDSCKEKKTRCSGTLPCHRCTKLSRRCEYTALYTRGTPPSPLPGPHSVARQNTIHHSALPQRTPTDDASASPTIAVAERSPITQIRRGSQAIAVLSPRSNSPEPEATDLEGNYLGPSSGISFLSRSWRRLKQDDISTTPKIKENETPKNTPVLLFGDRPFSAKTDWATLELPPKARAKSFLDVYFDFSIVTYRFLRRGNVESTIDMLYEKNISPSNPPPSHLAAKVGVIFMIFAHVWMLRSLQYYSERWYTAARHMMSIETGPPALETIQVRLGLCLFLLSSSRANQCWYMFGTTMQLVTALGLHRRQLSKTSLGGHAYVEQELRKRIFWSAYTLDKYLSVMFGRPRLLDDEDIDQDLPDEVNDEDMFLEAPPKSHDAADCMMTASILHFRLGHITGEISRRVYPTKSTSTEAPYEAAIELVAELQEWKANVHPLFSSVQASSLIQPLRRQSHVLQLAYNHAMIHATRLFILNDFTDLSRRPLLPPDLVATHVQNCIESAKNIMQRVDALAGEGSMLESFWFTHYICFCAIIVAYIYTIQQHRSSQNADSPSFSNTGDDVPDLFSLAEGCQVHLAKATRKNCPSRRYGIILEELRLEVHNQLSTDPQSRRLQVPNDNRLLQGSQEEKFKDAGTRLEQPPTSSLSSLNYDPYLGSTAVSDLGSASLISDEEFNFLDNLDGSAWWTQLDSWLHNARSRTSIQMVNMAAELQPAMSADPLPEKEIAIEHVETTKSQPEPETIDGLVRHRAKLLGDTPIIFYPHSGIQYVGYSMRQLDVFAYRVAQKLAVKIPPRISSSEKPIVVSLLGPSDLNYLVTMLALSKLGHSVLLLSTRISLEAYTSLLEKTSSEHIIIHETFRDSAHDLGTRISGLQVEEISKEDVYNFEFEDVIDTNLTPALDLTREAKHVSWIIHSSGSTGLPKPIFQTQRASVRNYATNMNMRGFITLPLYHNHGISCLFRAIHSCNTIHLYNASLPLAKQYLLDIMKSHDFEIFYGVPYALKLLAEIEEGVQALAKLKVVTFGGSPCPDSLGEKLIANGVNLISHYGSTETGQLMVSERPQEDKFWDYLRPFEAVKPFLQFEERAPGIFELVVLDGWPSKVMSNRSDGSYATKDLFIKHPTLEAYKYYARLDDTIVLMNGEKVNPLELEGCVRQDSVVSEAIVFGANKASIGLIVIPTAVGQNLSRDQLICQIWPRVESAHNSMPAYGRLSQDMVITLPSDIQYPRTDKGTFIRQAVYRQFAEIIKDAYVEKVGKQLLTLSESDLKTFLTEKVKNVLPPKAHSLLSEDADFFNIGMDSLQATRLRTAIVREINTGGKELGLNLAFDYPTINLLAKYLTSLRLGASYNSQSVEATMQSMIEKYSTFKKHNPVPNSLNGRYVVITGASGSLGSHTAAKLASQHDVKTVYCLIRANSTIEAYERLAKSLQDRKVYDSLSHASRNKFVALPADLSDQHLGLEEYAYNLLTSQITDLIHCAWSVNFNWQLNSFEKDNIAGLKNLIDLCLKSQRSTPASFNFCSSISTVVNTAEDEIPENLPKSLTYTQTMGYAQSKLVAEHICIKAAEQTGIRARVLRVGQIIGDTRYGVWNTTEAIPLMLQSAVTIGALPRLDETHRWLPVDTVADILIDHSFSTYTTGVLNVLNHHSFHWTRNLMPFLHKAGLEFTELETSQWLEKLRSSNADPAINPPVKLVEFWTTKYGNQGPKRSFIWHNKLARQYSKTLDEMNTLDQESVNKMVEYFKGVW</sequence>
<feature type="region of interest" description="Disordered" evidence="9">
    <location>
        <begin position="1"/>
        <end position="24"/>
    </location>
</feature>
<dbReference type="Pfam" id="PF00550">
    <property type="entry name" value="PP-binding"/>
    <property type="match status" value="1"/>
</dbReference>
<evidence type="ECO:0000256" key="4">
    <source>
        <dbReference type="ARBA" id="ARBA00022723"/>
    </source>
</evidence>
<protein>
    <submittedName>
        <fullName evidence="12">Uncharacterized protein</fullName>
    </submittedName>
</protein>
<dbReference type="GeneID" id="70240547"/>
<keyword evidence="4" id="KW-0479">Metal-binding</keyword>
<dbReference type="SUPFAM" id="SSF57701">
    <property type="entry name" value="Zn2/Cys6 DNA-binding domain"/>
    <property type="match status" value="1"/>
</dbReference>
<dbReference type="Proteomes" id="UP001201262">
    <property type="component" value="Unassembled WGS sequence"/>
</dbReference>
<dbReference type="GO" id="GO:0045944">
    <property type="term" value="P:positive regulation of transcription by RNA polymerase II"/>
    <property type="evidence" value="ECO:0007669"/>
    <property type="project" value="TreeGrafter"/>
</dbReference>
<evidence type="ECO:0000256" key="7">
    <source>
        <dbReference type="ARBA" id="ARBA00023163"/>
    </source>
</evidence>
<dbReference type="InterPro" id="IPR020806">
    <property type="entry name" value="PKS_PP-bd"/>
</dbReference>
<feature type="domain" description="Carrier" evidence="11">
    <location>
        <begin position="1288"/>
        <end position="1369"/>
    </location>
</feature>
<dbReference type="CDD" id="cd12148">
    <property type="entry name" value="fungal_TF_MHR"/>
    <property type="match status" value="1"/>
</dbReference>
<evidence type="ECO:0000256" key="3">
    <source>
        <dbReference type="ARBA" id="ARBA00022553"/>
    </source>
</evidence>
<dbReference type="InterPro" id="IPR051711">
    <property type="entry name" value="Stress_Response_Reg"/>
</dbReference>
<dbReference type="GO" id="GO:0008270">
    <property type="term" value="F:zinc ion binding"/>
    <property type="evidence" value="ECO:0007669"/>
    <property type="project" value="InterPro"/>
</dbReference>
<keyword evidence="3" id="KW-0597">Phosphoprotein</keyword>
<evidence type="ECO:0000259" key="11">
    <source>
        <dbReference type="PROSITE" id="PS50075"/>
    </source>
</evidence>
<dbReference type="Pfam" id="PF04082">
    <property type="entry name" value="Fungal_trans"/>
    <property type="match status" value="1"/>
</dbReference>
<reference evidence="12" key="1">
    <citation type="submission" date="2021-12" db="EMBL/GenBank/DDBJ databases">
        <title>Convergent genome expansion in fungi linked to evolution of root-endophyte symbiosis.</title>
        <authorList>
            <consortium name="DOE Joint Genome Institute"/>
            <person name="Ke Y.-H."/>
            <person name="Bonito G."/>
            <person name="Liao H.-L."/>
            <person name="Looney B."/>
            <person name="Rojas-Flechas A."/>
            <person name="Nash J."/>
            <person name="Hameed K."/>
            <person name="Schadt C."/>
            <person name="Martin F."/>
            <person name="Crous P.W."/>
            <person name="Miettinen O."/>
            <person name="Magnuson J.K."/>
            <person name="Labbe J."/>
            <person name="Jacobson D."/>
            <person name="Doktycz M.J."/>
            <person name="Veneault-Fourrey C."/>
            <person name="Kuo A."/>
            <person name="Mondo S."/>
            <person name="Calhoun S."/>
            <person name="Riley R."/>
            <person name="Ohm R."/>
            <person name="LaButti K."/>
            <person name="Andreopoulos B."/>
            <person name="Pangilinan J."/>
            <person name="Nolan M."/>
            <person name="Tritt A."/>
            <person name="Clum A."/>
            <person name="Lipzen A."/>
            <person name="Daum C."/>
            <person name="Barry K."/>
            <person name="Grigoriev I.V."/>
            <person name="Vilgalys R."/>
        </authorList>
    </citation>
    <scope>NUCLEOTIDE SEQUENCE</scope>
    <source>
        <strain evidence="12">PMI_201</strain>
    </source>
</reference>
<dbReference type="Pfam" id="PF07993">
    <property type="entry name" value="NAD_binding_4"/>
    <property type="match status" value="1"/>
</dbReference>
<keyword evidence="8" id="KW-0539">Nucleus</keyword>
<dbReference type="SUPFAM" id="SSF51735">
    <property type="entry name" value="NAD(P)-binding Rossmann-fold domains"/>
    <property type="match status" value="1"/>
</dbReference>
<dbReference type="InterPro" id="IPR013120">
    <property type="entry name" value="FAR_NAD-bd"/>
</dbReference>